<dbReference type="VEuPathDB" id="FungiDB:H310_15080"/>
<proteinExistence type="predicted"/>
<sequence length="103" mass="11450">MEQLASILTLYGLHHVQMDTGHHTRNIVLVAVDKLSKRAKYIPSTMTADAPETAKLFFDHVVGHHGLPSVIISGRDPNFTSNYRKSVIEIMNIRQALTTVGRA</sequence>
<dbReference type="PANTHER" id="PTHR35046">
    <property type="entry name" value="ZINC KNUCKLE (CCHC-TYPE) FAMILY PROTEIN"/>
    <property type="match status" value="1"/>
</dbReference>
<dbReference type="EMBL" id="KI914113">
    <property type="protein sequence ID" value="ETV90087.1"/>
    <property type="molecule type" value="Genomic_DNA"/>
</dbReference>
<dbReference type="InterPro" id="IPR036397">
    <property type="entry name" value="RNaseH_sf"/>
</dbReference>
<dbReference type="InterPro" id="IPR012337">
    <property type="entry name" value="RNaseH-like_sf"/>
</dbReference>
<evidence type="ECO:0008006" key="2">
    <source>
        <dbReference type="Google" id="ProtNLM"/>
    </source>
</evidence>
<dbReference type="Gene3D" id="3.30.420.10">
    <property type="entry name" value="Ribonuclease H-like superfamily/Ribonuclease H"/>
    <property type="match status" value="1"/>
</dbReference>
<reference evidence="1" key="1">
    <citation type="submission" date="2013-12" db="EMBL/GenBank/DDBJ databases">
        <title>The Genome Sequence of Aphanomyces invadans NJM9701.</title>
        <authorList>
            <consortium name="The Broad Institute Genomics Platform"/>
            <person name="Russ C."/>
            <person name="Tyler B."/>
            <person name="van West P."/>
            <person name="Dieguez-Uribeondo J."/>
            <person name="Young S.K."/>
            <person name="Zeng Q."/>
            <person name="Gargeya S."/>
            <person name="Fitzgerald M."/>
            <person name="Abouelleil A."/>
            <person name="Alvarado L."/>
            <person name="Chapman S.B."/>
            <person name="Gainer-Dewar J."/>
            <person name="Goldberg J."/>
            <person name="Griggs A."/>
            <person name="Gujja S."/>
            <person name="Hansen M."/>
            <person name="Howarth C."/>
            <person name="Imamovic A."/>
            <person name="Ireland A."/>
            <person name="Larimer J."/>
            <person name="McCowan C."/>
            <person name="Murphy C."/>
            <person name="Pearson M."/>
            <person name="Poon T.W."/>
            <person name="Priest M."/>
            <person name="Roberts A."/>
            <person name="Saif S."/>
            <person name="Shea T."/>
            <person name="Sykes S."/>
            <person name="Wortman J."/>
            <person name="Nusbaum C."/>
            <person name="Birren B."/>
        </authorList>
    </citation>
    <scope>NUCLEOTIDE SEQUENCE [LARGE SCALE GENOMIC DNA]</scope>
    <source>
        <strain evidence="1">NJM9701</strain>
    </source>
</reference>
<organism evidence="1">
    <name type="scientific">Aphanomyces invadans</name>
    <dbReference type="NCBI Taxonomy" id="157072"/>
    <lineage>
        <taxon>Eukaryota</taxon>
        <taxon>Sar</taxon>
        <taxon>Stramenopiles</taxon>
        <taxon>Oomycota</taxon>
        <taxon>Saprolegniomycetes</taxon>
        <taxon>Saprolegniales</taxon>
        <taxon>Verrucalvaceae</taxon>
        <taxon>Aphanomyces</taxon>
    </lineage>
</organism>
<dbReference type="PANTHER" id="PTHR35046:SF26">
    <property type="entry name" value="RNA-DIRECTED DNA POLYMERASE"/>
    <property type="match status" value="1"/>
</dbReference>
<accession>A0A024T9R9</accession>
<dbReference type="STRING" id="157072.A0A024T9R9"/>
<evidence type="ECO:0000313" key="1">
    <source>
        <dbReference type="EMBL" id="ETV90087.1"/>
    </source>
</evidence>
<dbReference type="GO" id="GO:0003676">
    <property type="term" value="F:nucleic acid binding"/>
    <property type="evidence" value="ECO:0007669"/>
    <property type="project" value="InterPro"/>
</dbReference>
<dbReference type="GeneID" id="20092130"/>
<gene>
    <name evidence="1" type="ORF">H310_15080</name>
</gene>
<dbReference type="AlphaFoldDB" id="A0A024T9R9"/>
<dbReference type="OrthoDB" id="164957at2759"/>
<name>A0A024T9R9_9STRA</name>
<protein>
    <recommendedName>
        <fullName evidence="2">Integrase catalytic domain-containing protein</fullName>
    </recommendedName>
</protein>
<dbReference type="RefSeq" id="XP_008881280.1">
    <property type="nucleotide sequence ID" value="XM_008883058.1"/>
</dbReference>
<dbReference type="SUPFAM" id="SSF53098">
    <property type="entry name" value="Ribonuclease H-like"/>
    <property type="match status" value="1"/>
</dbReference>